<organism evidence="2 3">
    <name type="scientific">Tetrapisispora phaffii (strain ATCC 24235 / CBS 4417 / NBRC 1672 / NRRL Y-8282 / UCD 70-5)</name>
    <name type="common">Yeast</name>
    <name type="synonym">Fabospora phaffii</name>
    <dbReference type="NCBI Taxonomy" id="1071381"/>
    <lineage>
        <taxon>Eukaryota</taxon>
        <taxon>Fungi</taxon>
        <taxon>Dikarya</taxon>
        <taxon>Ascomycota</taxon>
        <taxon>Saccharomycotina</taxon>
        <taxon>Saccharomycetes</taxon>
        <taxon>Saccharomycetales</taxon>
        <taxon>Saccharomycetaceae</taxon>
        <taxon>Tetrapisispora</taxon>
    </lineage>
</organism>
<proteinExistence type="predicted"/>
<evidence type="ECO:0000256" key="1">
    <source>
        <dbReference type="SAM" id="Phobius"/>
    </source>
</evidence>
<name>G8BQ44_TETPH</name>
<feature type="transmembrane region" description="Helical" evidence="1">
    <location>
        <begin position="74"/>
        <end position="94"/>
    </location>
</feature>
<protein>
    <submittedName>
        <fullName evidence="2">Uncharacterized protein</fullName>
    </submittedName>
</protein>
<dbReference type="eggNOG" id="ENOG502S7G5">
    <property type="taxonomic scope" value="Eukaryota"/>
</dbReference>
<accession>G8BQ44</accession>
<sequence length="139" mass="16631">MVPPPYDPILLREHAYYDTGDLTVVLDPDTFYQNGLKSSARYGLGFLNYNFGLRDEIYEKSFWMLVRIHVYTHFTFYLTLFTGLLFAWVYMNFLRGNTQNLKQLLFGKRKQQAIWKYKSIKNKNELLHDGDLEYQHVKD</sequence>
<dbReference type="HOGENOM" id="CLU_2005713_0_0_1"/>
<keyword evidence="1" id="KW-0812">Transmembrane</keyword>
<keyword evidence="1" id="KW-1133">Transmembrane helix</keyword>
<dbReference type="GeneID" id="11534949"/>
<keyword evidence="1" id="KW-0472">Membrane</keyword>
<gene>
    <name evidence="2" type="primary">TPHA0B04560</name>
    <name evidence="2" type="ordered locus">TPHA_0B04560</name>
</gene>
<dbReference type="EMBL" id="HE612857">
    <property type="protein sequence ID" value="CCE62125.1"/>
    <property type="molecule type" value="Genomic_DNA"/>
</dbReference>
<dbReference type="RefSeq" id="XP_003684559.1">
    <property type="nucleotide sequence ID" value="XM_003684511.1"/>
</dbReference>
<evidence type="ECO:0000313" key="2">
    <source>
        <dbReference type="EMBL" id="CCE62125.1"/>
    </source>
</evidence>
<dbReference type="OrthoDB" id="4067115at2759"/>
<dbReference type="OMA" id="LIHEHAY"/>
<keyword evidence="3" id="KW-1185">Reference proteome</keyword>
<dbReference type="Proteomes" id="UP000005666">
    <property type="component" value="Chromosome 2"/>
</dbReference>
<dbReference type="KEGG" id="tpf:TPHA_0B04560"/>
<dbReference type="AlphaFoldDB" id="G8BQ44"/>
<reference evidence="2 3" key="1">
    <citation type="journal article" date="2011" name="Proc. Natl. Acad. Sci. U.S.A.">
        <title>Evolutionary erosion of yeast sex chromosomes by mating-type switching accidents.</title>
        <authorList>
            <person name="Gordon J.L."/>
            <person name="Armisen D."/>
            <person name="Proux-Wera E."/>
            <person name="Oheigeartaigh S.S."/>
            <person name="Byrne K.P."/>
            <person name="Wolfe K.H."/>
        </authorList>
    </citation>
    <scope>NUCLEOTIDE SEQUENCE [LARGE SCALE GENOMIC DNA]</scope>
    <source>
        <strain evidence="3">ATCC 24235 / CBS 4417 / NBRC 1672 / NRRL Y-8282 / UCD 70-5</strain>
    </source>
</reference>
<evidence type="ECO:0000313" key="3">
    <source>
        <dbReference type="Proteomes" id="UP000005666"/>
    </source>
</evidence>